<dbReference type="Bgee" id="ENSXETG00000040346">
    <property type="expression patterns" value="Expressed in oviduct and 4 other cell types or tissues"/>
</dbReference>
<evidence type="ECO:0000256" key="1">
    <source>
        <dbReference type="ARBA" id="ARBA00004613"/>
    </source>
</evidence>
<organism evidence="7">
    <name type="scientific">Xenopus tropicalis</name>
    <name type="common">Western clawed frog</name>
    <name type="synonym">Silurana tropicalis</name>
    <dbReference type="NCBI Taxonomy" id="8364"/>
    <lineage>
        <taxon>Eukaryota</taxon>
        <taxon>Metazoa</taxon>
        <taxon>Chordata</taxon>
        <taxon>Craniata</taxon>
        <taxon>Vertebrata</taxon>
        <taxon>Euteleostomi</taxon>
        <taxon>Amphibia</taxon>
        <taxon>Batrachia</taxon>
        <taxon>Anura</taxon>
        <taxon>Pipoidea</taxon>
        <taxon>Pipidae</taxon>
        <taxon>Xenopodinae</taxon>
        <taxon>Xenopus</taxon>
        <taxon>Silurana</taxon>
    </lineage>
</organism>
<evidence type="ECO:0000259" key="6">
    <source>
        <dbReference type="PROSITE" id="PS51233"/>
    </source>
</evidence>
<dbReference type="PROSITE" id="PS51233">
    <property type="entry name" value="VWFD"/>
    <property type="match status" value="7"/>
</dbReference>
<dbReference type="FunFam" id="2.10.25.10:FF:000055">
    <property type="entry name" value="alpha-tectorin isoform X1"/>
    <property type="match status" value="5"/>
</dbReference>
<feature type="domain" description="VWFD" evidence="6">
    <location>
        <begin position="1206"/>
        <end position="1386"/>
    </location>
</feature>
<feature type="domain" description="VWFD" evidence="6">
    <location>
        <begin position="404"/>
        <end position="583"/>
    </location>
</feature>
<comment type="subcellular location">
    <subcellularLocation>
        <location evidence="1">Secreted</location>
    </subcellularLocation>
</comment>
<feature type="domain" description="VWFD" evidence="6">
    <location>
        <begin position="1568"/>
        <end position="1747"/>
    </location>
</feature>
<dbReference type="Pfam" id="PF00094">
    <property type="entry name" value="VWD"/>
    <property type="match status" value="7"/>
</dbReference>
<dbReference type="SMART" id="SM00214">
    <property type="entry name" value="VWC"/>
    <property type="match status" value="4"/>
</dbReference>
<protein>
    <recommendedName>
        <fullName evidence="6">VWFD domain-containing protein</fullName>
    </recommendedName>
</protein>
<keyword evidence="5" id="KW-0325">Glycoprotein</keyword>
<evidence type="ECO:0000313" key="7">
    <source>
        <dbReference type="Ensembl" id="ENSXETP00000079154"/>
    </source>
</evidence>
<dbReference type="InterPro" id="IPR001846">
    <property type="entry name" value="VWF_type-D"/>
</dbReference>
<feature type="domain" description="VWFD" evidence="6">
    <location>
        <begin position="1955"/>
        <end position="2132"/>
    </location>
</feature>
<evidence type="ECO:0000256" key="4">
    <source>
        <dbReference type="ARBA" id="ARBA00023157"/>
    </source>
</evidence>
<dbReference type="InParanoid" id="A0A6I8RBA2"/>
<dbReference type="Pfam" id="PF12714">
    <property type="entry name" value="TILa"/>
    <property type="match status" value="5"/>
</dbReference>
<dbReference type="InterPro" id="IPR001007">
    <property type="entry name" value="VWF_dom"/>
</dbReference>
<reference evidence="7" key="2">
    <citation type="submission" date="2020-05" db="UniProtKB">
        <authorList>
            <consortium name="Ensembl"/>
        </authorList>
    </citation>
    <scope>IDENTIFICATION</scope>
</reference>
<dbReference type="GeneTree" id="ENSGT00950000183155"/>
<dbReference type="InterPro" id="IPR014853">
    <property type="entry name" value="VWF/SSPO/ZAN-like_Cys-rich_dom"/>
</dbReference>
<dbReference type="PANTHER" id="PTHR11339:SF244">
    <property type="entry name" value="IGGFC-BINDING PROTEIN"/>
    <property type="match status" value="1"/>
</dbReference>
<dbReference type="SMART" id="SM00832">
    <property type="entry name" value="C8"/>
    <property type="match status" value="6"/>
</dbReference>
<feature type="domain" description="VWFD" evidence="6">
    <location>
        <begin position="2338"/>
        <end position="2513"/>
    </location>
</feature>
<accession>A0A6I8RBA2</accession>
<keyword evidence="2" id="KW-0964">Secreted</keyword>
<dbReference type="GO" id="GO:0005576">
    <property type="term" value="C:extracellular region"/>
    <property type="evidence" value="ECO:0007669"/>
    <property type="project" value="UniProtKB-SubCell"/>
</dbReference>
<dbReference type="PANTHER" id="PTHR11339">
    <property type="entry name" value="EXTRACELLULAR MATRIX GLYCOPROTEIN RELATED"/>
    <property type="match status" value="1"/>
</dbReference>
<dbReference type="Pfam" id="PF01826">
    <property type="entry name" value="TIL"/>
    <property type="match status" value="6"/>
</dbReference>
<dbReference type="SMART" id="SM00216">
    <property type="entry name" value="VWD"/>
    <property type="match status" value="7"/>
</dbReference>
<dbReference type="FunCoup" id="A0A6I8RBA2">
    <property type="interactions" value="124"/>
</dbReference>
<proteinExistence type="predicted"/>
<reference evidence="7" key="1">
    <citation type="journal article" date="2010" name="Science">
        <title>The genome of the Western clawed frog Xenopus tropicalis.</title>
        <authorList>
            <person name="Hellsten U."/>
            <person name="Harland R.M."/>
            <person name="Gilchrist M.J."/>
            <person name="Hendrix D."/>
            <person name="Jurka J."/>
            <person name="Kapitonov V."/>
            <person name="Ovcharenko I."/>
            <person name="Putnam N.H."/>
            <person name="Shu S."/>
            <person name="Taher L."/>
            <person name="Blitz I.L."/>
            <person name="Blumberg B."/>
            <person name="Dichmann D.S."/>
            <person name="Dubchak I."/>
            <person name="Amaya E."/>
            <person name="Detter J.C."/>
            <person name="Fletcher R."/>
            <person name="Gerhard D.S."/>
            <person name="Goodstein D."/>
            <person name="Graves T."/>
            <person name="Grigoriev I.V."/>
            <person name="Grimwood J."/>
            <person name="Kawashima T."/>
            <person name="Lindquist E."/>
            <person name="Lucas S.M."/>
            <person name="Mead P.E."/>
            <person name="Mitros T."/>
            <person name="Ogino H."/>
            <person name="Ohta Y."/>
            <person name="Poliakov A.V."/>
            <person name="Pollet N."/>
            <person name="Robert J."/>
            <person name="Salamov A."/>
            <person name="Sater A.K."/>
            <person name="Schmutz J."/>
            <person name="Terry A."/>
            <person name="Vize P.D."/>
            <person name="Warren W.C."/>
            <person name="Wells D."/>
            <person name="Wills A."/>
            <person name="Wilson R.K."/>
            <person name="Zimmerman L.B."/>
            <person name="Zorn A.M."/>
            <person name="Grainger R."/>
            <person name="Grammer T."/>
            <person name="Khokha M.K."/>
            <person name="Richardson P.M."/>
            <person name="Rokhsar D.S."/>
        </authorList>
    </citation>
    <scope>NUCLEOTIDE SEQUENCE [LARGE SCALE GENOMIC DNA]</scope>
    <source>
        <strain evidence="7">Nigerian</strain>
    </source>
</reference>
<keyword evidence="3" id="KW-0677">Repeat</keyword>
<dbReference type="Pfam" id="PF08742">
    <property type="entry name" value="C8"/>
    <property type="match status" value="6"/>
</dbReference>
<dbReference type="InterPro" id="IPR025615">
    <property type="entry name" value="TILa_dom"/>
</dbReference>
<name>A0A6I8RBA2_XENTR</name>
<evidence type="ECO:0000256" key="2">
    <source>
        <dbReference type="ARBA" id="ARBA00022525"/>
    </source>
</evidence>
<dbReference type="SMART" id="SM00215">
    <property type="entry name" value="VWC_out"/>
    <property type="match status" value="6"/>
</dbReference>
<dbReference type="FunFam" id="2.10.25.10:FF:000153">
    <property type="entry name" value="MUC5B isoform 1"/>
    <property type="match status" value="1"/>
</dbReference>
<evidence type="ECO:0000256" key="3">
    <source>
        <dbReference type="ARBA" id="ARBA00022737"/>
    </source>
</evidence>
<evidence type="ECO:0000256" key="5">
    <source>
        <dbReference type="ARBA" id="ARBA00023180"/>
    </source>
</evidence>
<dbReference type="Gene3D" id="2.10.25.10">
    <property type="entry name" value="Laminin"/>
    <property type="match status" value="6"/>
</dbReference>
<dbReference type="InterPro" id="IPR002919">
    <property type="entry name" value="TIL_dom"/>
</dbReference>
<dbReference type="InterPro" id="IPR036084">
    <property type="entry name" value="Ser_inhib-like_sf"/>
</dbReference>
<keyword evidence="4" id="KW-1015">Disulfide bond</keyword>
<sequence>MERGVPKCVPLKVNLCWASGDPHYRTFDGRYYDFMGTCTYTLVSVCGKFGGALPKFTVLAKNENRGNVRVSYVGQVSFLVNDHVIDVKKSEIGYVRVNKSRSSLPVSLINGTLRIFQSGNTVVIQYGNDVQVSYDWNHVAIVELSLRYAKAVCGMCGNYNQNPSDDFQTPDGPQANGVVAFGKSWKVEDNTTCWDDCHGPCLSCPPNMAEKYTTDAYCGLLDKTDGPFSQCHSIVNPKMYSENCVYDVCLNDGYKQFSCRALKAYADACQRQGLNISQWRDGAGCPFSCPSNSKYNSCGSACPATCQDPDASLLCTAPCIEGCECNPGFVLIQGKCLPIESCGCFFEGRSFSANETFWKDTKCQVKCTCNGRSQKVECKETSCRLGEECTVKGGLRDCYPISFGTCTVSGDPHYFTFDGLRYDFQGTCQYQLSALCNHSRDLTDFQVNVENRNRGDFRVSFASDVYVKVYGKEVQISMQQPHQVTIDGSLKHLPYSSTDGRISLYQNPRSAVLSTDFGLTVTFDWYSVVTVTIPGTYSGAVCGLCGNFNKDTVDDLTSRDESVLESAISIAQTWKVGGTSGCSEGGNPVCAGLEELQKKQRDGSTECGILLGREGPFRDCHKLVDPEPFFESCVYDYCILQSRQTVFCSVMSSYAQACQSAGGTVYPWRSDGFCSYICPANSHYEVCGNGCPVTCKDLIPPAGCQSTCREGCVCDAGFVLSGGSCVPISQCGCVYGGFYHPVGETIYTGENCEERCTCSQGGHMICSPSSCSINEECRQENGVLGCYPVGSAVCSASGDPHYRTFDGRAFDFQGVCQYVLTMSCGESFSETGRNLTDFVVITKNDHFGSSASLVSLVTVKVYGQTLTLIQSRRGIVQVNGADARLPVTLSSGKILVEVYGQGVLVRTDFGLVVTYDLSYHTTVRVPGNYRNQTCGLCGNYDSNPMNDVGLTSSDIIAFGEKWKTEEKCEAGCGSVENPCPTCPGPKMEVFSQNNYCGILSSTAGPFAPCQSVVDPAPFLNDCIYDLCQANGDTIMLCNNVAAYAAACKEAGVRNITWRTESFCDMKCSARSHYSQCADLCSSSCAALSGSYRCPGLCEEGCECDEGYLFDGARCVPLQECGCFQNGRYYKPNETVLNESCSSACTCNPISGLLCRNTVCNEEESCQIVDGVRSCINIDPCKSKTCRSMETCKVQDGKAICLPSFTGTCIAWGDPHYVTFDSYSFDFQGTCTYTLVNYTGGDSSLEPFHIEAKNENRGSQSVSYVRQINVMIYESKISIHVGEVGKIQVNGISTNLPFTLQGGKLKVSQSGSSAVLETDFGLVVKYDWNWYLVINLPSSYHNNVSGLCGNFNGDRGDEFLSPNNTQMASINEWAGSWRTDDGDQFCWDYCPGSCKSCEESKRHHFFDSCVHDVCLNDGAQVILCQALGVYASTCLKHGINVSDWRSPSACHKKCGENSHYEACGNACPATCSERNAPEQCEKPCVETCQCNDNFVLSVDKCVPISSCGCHFKGQYYEPHQEFWADDKCSGLCKCDPILGMVVCQQARCKASESCGVVNGRRGCYPIKYSTCTASNDPHYTTFDQHRFNFMGTCIYQMAGVVSNDSTLTSFTVNVQNDNRGNKAVSFTKDVLFEVYNYTITMSKDFPKKIKVNGILTELPYYYEATKIIAYTSGGHTFVKTDFDVTVSYDGNSYARVILPSAYAGVMTGLCGNNNQNPLDDFTVGEGIVAKTAEEFGNHWKVGEVPGCANHCPDCPVCTQQELEPYRSEKYCGLLSSTDGPFNLCSSVVDPKPYFEDCVFDTCHYKGHQTAYCNNIASYVFECQRNGVIIRDWRTPSFCPMTCPSNSHYELCGDGCPSTCYGLTSPRSCEKTCSEGCYCDSGFLLSGRECVPIGRCGCVFNGKYYGTGEEFYADGLCQKKCRCSNNGEAICQSNNCGPYEECRVVQGVLGCHASHFGQCTASGDPHFLTFDGVRYDFQGTCTYMLVRVDTNGTAFSVAVDHEPYGDGNVAVTKSVTVVIGDLAIRMERGGLGSVVINNERHNLPYQSTDGQVWLNQEGNNVILQSRIGLRLLFDRMYYVSVWVPSSFIGLTRGLCGNFNSDMSDDFQLPNGSLAMDPGHFGSSWAVARDGSDCSGCSAGKCPVCDPLQKELAKSPSKCGLLADPQGPFRGCHELLPPDGHVENCIYDVCAGNGGKDVLCMNLQAYAAECQSKGALLDTWRNATNCPLECPLNSHYELCTRTCGTTCYSISAPSSCTDRCFEGCECDAGYVSDGHKCVGLNNCGCAYRGRYLKAEEAFMSEDCQQNCTCRGGIVSCTESNCSANEICQLRGGLRGCYSRESECTISQQLHLTTFDGVSGDFPQEGGFVLSSSCNATAEGQFMVTMVGSRCNGEFKTGTALHVFTSQGLITVNGKRECWLNGWKLQPPTAIGDGSVQVQVSADKVTVTIVDQIAVVLGEEGEVTLTAKEKMSGEICGACGNFNRDAIDDLILNGGKAASSITHVIQSWAASYFSTCPT</sequence>
<feature type="domain" description="VWFD" evidence="6">
    <location>
        <begin position="792"/>
        <end position="969"/>
    </location>
</feature>
<dbReference type="CDD" id="cd19941">
    <property type="entry name" value="TIL"/>
    <property type="match status" value="6"/>
</dbReference>
<dbReference type="Ensembl" id="ENSXETT00000096068">
    <property type="protein sequence ID" value="ENSXETP00000079154"/>
    <property type="gene ID" value="ENSXETG00000040346"/>
</dbReference>
<feature type="domain" description="VWFD" evidence="6">
    <location>
        <begin position="14"/>
        <end position="194"/>
    </location>
</feature>
<dbReference type="InterPro" id="IPR050780">
    <property type="entry name" value="Mucin_vWF_Thrombospondin_sf"/>
</dbReference>
<dbReference type="SUPFAM" id="SSF57567">
    <property type="entry name" value="Serine protease inhibitors"/>
    <property type="match status" value="6"/>
</dbReference>